<evidence type="ECO:0000313" key="2">
    <source>
        <dbReference type="EMBL" id="GFJ82992.1"/>
    </source>
</evidence>
<dbReference type="CDD" id="cd23763">
    <property type="entry name" value="ASKHA_ATPase_ROK"/>
    <property type="match status" value="1"/>
</dbReference>
<protein>
    <recommendedName>
        <fullName evidence="4">ROK family protein</fullName>
    </recommendedName>
</protein>
<dbReference type="Proteomes" id="UP000482800">
    <property type="component" value="Unassembled WGS sequence"/>
</dbReference>
<evidence type="ECO:0008006" key="4">
    <source>
        <dbReference type="Google" id="ProtNLM"/>
    </source>
</evidence>
<sequence length="193" mass="19768">MTREVVVAVDVGGTQMKCALVGRGGVLRHRERHPTAGRADLVGAILDVARGLAERARAEGCVPTAAGVVVPGVVDEARGVAVKAANLPLREVPLRDLLTDHLDLPAALGHDVRAGALAEARLGAGRHADNVLLDPDLVVVGGGLSRAGAALLDPLRAALRQRLPFLREPWVVAAALGDEAGCLGAGLLAEGAR</sequence>
<dbReference type="Pfam" id="PF00480">
    <property type="entry name" value="ROK"/>
    <property type="match status" value="1"/>
</dbReference>
<dbReference type="EMBL" id="BLPF01000002">
    <property type="protein sequence ID" value="GFJ82992.1"/>
    <property type="molecule type" value="Genomic_DNA"/>
</dbReference>
<keyword evidence="3" id="KW-1185">Reference proteome</keyword>
<evidence type="ECO:0000256" key="1">
    <source>
        <dbReference type="ARBA" id="ARBA00006479"/>
    </source>
</evidence>
<dbReference type="SUPFAM" id="SSF53067">
    <property type="entry name" value="Actin-like ATPase domain"/>
    <property type="match status" value="2"/>
</dbReference>
<organism evidence="2 3">
    <name type="scientific">Phytohabitans houttuyneae</name>
    <dbReference type="NCBI Taxonomy" id="1076126"/>
    <lineage>
        <taxon>Bacteria</taxon>
        <taxon>Bacillati</taxon>
        <taxon>Actinomycetota</taxon>
        <taxon>Actinomycetes</taxon>
        <taxon>Micromonosporales</taxon>
        <taxon>Micromonosporaceae</taxon>
    </lineage>
</organism>
<comment type="similarity">
    <text evidence="1">Belongs to the ROK (NagC/XylR) family.</text>
</comment>
<reference evidence="2 3" key="2">
    <citation type="submission" date="2020-03" db="EMBL/GenBank/DDBJ databases">
        <authorList>
            <person name="Ichikawa N."/>
            <person name="Kimura A."/>
            <person name="Kitahashi Y."/>
            <person name="Uohara A."/>
        </authorList>
    </citation>
    <scope>NUCLEOTIDE SEQUENCE [LARGE SCALE GENOMIC DNA]</scope>
    <source>
        <strain evidence="2 3">NBRC 108639</strain>
    </source>
</reference>
<dbReference type="InterPro" id="IPR000600">
    <property type="entry name" value="ROK"/>
</dbReference>
<dbReference type="AlphaFoldDB" id="A0A6V8KCM8"/>
<accession>A0A6V8KCM8</accession>
<dbReference type="Gene3D" id="3.30.420.40">
    <property type="match status" value="3"/>
</dbReference>
<proteinExistence type="inferred from homology"/>
<evidence type="ECO:0000313" key="3">
    <source>
        <dbReference type="Proteomes" id="UP000482800"/>
    </source>
</evidence>
<name>A0A6V8KCM8_9ACTN</name>
<reference evidence="2 3" key="1">
    <citation type="submission" date="2020-03" db="EMBL/GenBank/DDBJ databases">
        <title>Whole genome shotgun sequence of Phytohabitans houttuyneae NBRC 108639.</title>
        <authorList>
            <person name="Komaki H."/>
            <person name="Tamura T."/>
        </authorList>
    </citation>
    <scope>NUCLEOTIDE SEQUENCE [LARGE SCALE GENOMIC DNA]</scope>
    <source>
        <strain evidence="2 3">NBRC 108639</strain>
    </source>
</reference>
<dbReference type="PANTHER" id="PTHR18964">
    <property type="entry name" value="ROK (REPRESSOR, ORF, KINASE) FAMILY"/>
    <property type="match status" value="1"/>
</dbReference>
<dbReference type="InterPro" id="IPR043129">
    <property type="entry name" value="ATPase_NBD"/>
</dbReference>
<comment type="caution">
    <text evidence="2">The sequence shown here is derived from an EMBL/GenBank/DDBJ whole genome shotgun (WGS) entry which is preliminary data.</text>
</comment>
<dbReference type="PANTHER" id="PTHR18964:SF149">
    <property type="entry name" value="BIFUNCTIONAL UDP-N-ACETYLGLUCOSAMINE 2-EPIMERASE_N-ACETYLMANNOSAMINE KINASE"/>
    <property type="match status" value="1"/>
</dbReference>
<gene>
    <name evidence="2" type="ORF">Phou_071720</name>
</gene>